<evidence type="ECO:0000313" key="1">
    <source>
        <dbReference type="EMBL" id="POP51011.1"/>
    </source>
</evidence>
<gene>
    <name evidence="1" type="ORF">C0068_18655</name>
</gene>
<dbReference type="AlphaFoldDB" id="A0A2S4HBA8"/>
<organism evidence="1 2">
    <name type="scientific">Zhongshania marina</name>
    <dbReference type="NCBI Taxonomy" id="2304603"/>
    <lineage>
        <taxon>Bacteria</taxon>
        <taxon>Pseudomonadati</taxon>
        <taxon>Pseudomonadota</taxon>
        <taxon>Gammaproteobacteria</taxon>
        <taxon>Cellvibrionales</taxon>
        <taxon>Spongiibacteraceae</taxon>
        <taxon>Zhongshania</taxon>
    </lineage>
</organism>
<name>A0A2S4HBA8_9GAMM</name>
<accession>A0A2S4HBA8</accession>
<reference evidence="1 2" key="1">
    <citation type="submission" date="2018-01" db="EMBL/GenBank/DDBJ databases">
        <authorList>
            <person name="Yu X.-D."/>
        </authorList>
    </citation>
    <scope>NUCLEOTIDE SEQUENCE [LARGE SCALE GENOMIC DNA]</scope>
    <source>
        <strain evidence="1 2">ZX-21</strain>
    </source>
</reference>
<evidence type="ECO:0000313" key="2">
    <source>
        <dbReference type="Proteomes" id="UP000237222"/>
    </source>
</evidence>
<comment type="caution">
    <text evidence="1">The sequence shown here is derived from an EMBL/GenBank/DDBJ whole genome shotgun (WGS) entry which is preliminary data.</text>
</comment>
<dbReference type="Proteomes" id="UP000237222">
    <property type="component" value="Unassembled WGS sequence"/>
</dbReference>
<protein>
    <submittedName>
        <fullName evidence="1">Uncharacterized protein</fullName>
    </submittedName>
</protein>
<sequence>MAGWGGDLTHISRNLSDKMKAAVTRYSAESYGSATVRVGNAGSKHGCLKNGGWIIERAAL</sequence>
<dbReference type="EMBL" id="PQGG01000044">
    <property type="protein sequence ID" value="POP51011.1"/>
    <property type="molecule type" value="Genomic_DNA"/>
</dbReference>
<proteinExistence type="predicted"/>